<keyword evidence="1" id="KW-0812">Transmembrane</keyword>
<dbReference type="EMBL" id="LJCR01002072">
    <property type="protein sequence ID" value="KPV49285.1"/>
    <property type="molecule type" value="Genomic_DNA"/>
</dbReference>
<evidence type="ECO:0000313" key="2">
    <source>
        <dbReference type="EMBL" id="KPV49285.1"/>
    </source>
</evidence>
<sequence>MSTAFNSRLPLLAMSVLVIAITAFYLANVVIPLQTHRIGVSVAASADGPRADAGADTIGGGLGSQAGGWSALAMAFLALPAAAGMAFAATNARLAISRAERLVWLLISIASLTLFFLTATAANVFFEDLLG</sequence>
<gene>
    <name evidence="2" type="ORF">SE17_33515</name>
</gene>
<reference evidence="2 3" key="1">
    <citation type="submission" date="2015-09" db="EMBL/GenBank/DDBJ databases">
        <title>Draft genome sequence of Kouleothrix aurantiaca JCM 19913.</title>
        <authorList>
            <person name="Hemp J."/>
        </authorList>
    </citation>
    <scope>NUCLEOTIDE SEQUENCE [LARGE SCALE GENOMIC DNA]</scope>
    <source>
        <strain evidence="2 3">COM-B</strain>
    </source>
</reference>
<proteinExistence type="predicted"/>
<comment type="caution">
    <text evidence="2">The sequence shown here is derived from an EMBL/GenBank/DDBJ whole genome shotgun (WGS) entry which is preliminary data.</text>
</comment>
<keyword evidence="3" id="KW-1185">Reference proteome</keyword>
<accession>A0A0N8PR93</accession>
<evidence type="ECO:0000256" key="1">
    <source>
        <dbReference type="SAM" id="Phobius"/>
    </source>
</evidence>
<evidence type="ECO:0000313" key="3">
    <source>
        <dbReference type="Proteomes" id="UP000050509"/>
    </source>
</evidence>
<feature type="transmembrane region" description="Helical" evidence="1">
    <location>
        <begin position="12"/>
        <end position="31"/>
    </location>
</feature>
<keyword evidence="1" id="KW-0472">Membrane</keyword>
<dbReference type="AlphaFoldDB" id="A0A0N8PR93"/>
<name>A0A0N8PR93_9CHLR</name>
<feature type="transmembrane region" description="Helical" evidence="1">
    <location>
        <begin position="102"/>
        <end position="126"/>
    </location>
</feature>
<organism evidence="2 3">
    <name type="scientific">Kouleothrix aurantiaca</name>
    <dbReference type="NCBI Taxonomy" id="186479"/>
    <lineage>
        <taxon>Bacteria</taxon>
        <taxon>Bacillati</taxon>
        <taxon>Chloroflexota</taxon>
        <taxon>Chloroflexia</taxon>
        <taxon>Chloroflexales</taxon>
        <taxon>Roseiflexineae</taxon>
        <taxon>Roseiflexaceae</taxon>
        <taxon>Kouleothrix</taxon>
    </lineage>
</organism>
<keyword evidence="1" id="KW-1133">Transmembrane helix</keyword>
<dbReference type="Proteomes" id="UP000050509">
    <property type="component" value="Unassembled WGS sequence"/>
</dbReference>
<protein>
    <submittedName>
        <fullName evidence="2">Uncharacterized protein</fullName>
    </submittedName>
</protein>
<feature type="transmembrane region" description="Helical" evidence="1">
    <location>
        <begin position="69"/>
        <end position="90"/>
    </location>
</feature>